<organism evidence="2 3">
    <name type="scientific">Diutina rugosa</name>
    <name type="common">Yeast</name>
    <name type="synonym">Candida rugosa</name>
    <dbReference type="NCBI Taxonomy" id="5481"/>
    <lineage>
        <taxon>Eukaryota</taxon>
        <taxon>Fungi</taxon>
        <taxon>Dikarya</taxon>
        <taxon>Ascomycota</taxon>
        <taxon>Saccharomycotina</taxon>
        <taxon>Pichiomycetes</taxon>
        <taxon>Debaryomycetaceae</taxon>
        <taxon>Diutina</taxon>
    </lineage>
</organism>
<dbReference type="InterPro" id="IPR037521">
    <property type="entry name" value="FLCN/SMCR8_DENN"/>
</dbReference>
<dbReference type="InterPro" id="IPR037520">
    <property type="entry name" value="Folliculin/SMCR8_longin"/>
</dbReference>
<dbReference type="GeneID" id="54783511"/>
<protein>
    <recommendedName>
        <fullName evidence="1">UDENN FLCN/SMCR8-type domain-containing protein</fullName>
    </recommendedName>
</protein>
<gene>
    <name evidence="2" type="ORF">DIURU_004860</name>
</gene>
<dbReference type="InterPro" id="IPR021713">
    <property type="entry name" value="Folliculin"/>
</dbReference>
<evidence type="ECO:0000259" key="1">
    <source>
        <dbReference type="PROSITE" id="PS51834"/>
    </source>
</evidence>
<sequence>MTNYITCLAHFCEVHGPSIVACSQRFSPAEHQRYLLNATASSKSRQQTCASCQLVLPDDAANVTSALDHDVVVSAQYPASQKRFSALSKLALKALSCEASSDITKPVYYGDPLSGYCMFKLFKVKDICARGGERKYALMVVANYEPDVLMHWNVISLYFSEIVELIQHKIKEDEETKPKNVIDHERYLRRQNNRPKSMVEITNDPKIFVRFHLWAVEMFKDIT</sequence>
<evidence type="ECO:0000313" key="3">
    <source>
        <dbReference type="Proteomes" id="UP000449547"/>
    </source>
</evidence>
<dbReference type="GO" id="GO:0005096">
    <property type="term" value="F:GTPase activator activity"/>
    <property type="evidence" value="ECO:0007669"/>
    <property type="project" value="InterPro"/>
</dbReference>
<accession>A0A642UHS7</accession>
<evidence type="ECO:0000313" key="2">
    <source>
        <dbReference type="EMBL" id="KAA8898007.1"/>
    </source>
</evidence>
<comment type="caution">
    <text evidence="2">The sequence shown here is derived from an EMBL/GenBank/DDBJ whole genome shotgun (WGS) entry which is preliminary data.</text>
</comment>
<dbReference type="AlphaFoldDB" id="A0A642UHS7"/>
<reference evidence="2 3" key="1">
    <citation type="submission" date="2019-07" db="EMBL/GenBank/DDBJ databases">
        <title>Genome assembly of two rare yeast pathogens: Diutina rugosa and Trichomonascus ciferrii.</title>
        <authorList>
            <person name="Mixao V."/>
            <person name="Saus E."/>
            <person name="Hansen A."/>
            <person name="Lass-Flor C."/>
            <person name="Gabaldon T."/>
        </authorList>
    </citation>
    <scope>NUCLEOTIDE SEQUENCE [LARGE SCALE GENOMIC DNA]</scope>
    <source>
        <strain evidence="2 3">CBS 613</strain>
    </source>
</reference>
<dbReference type="PANTHER" id="PTHR31441">
    <property type="entry name" value="FOLLICULIN FAMILY MEMBER"/>
    <property type="match status" value="1"/>
</dbReference>
<keyword evidence="3" id="KW-1185">Reference proteome</keyword>
<dbReference type="GO" id="GO:1904263">
    <property type="term" value="P:positive regulation of TORC1 signaling"/>
    <property type="evidence" value="ECO:0007669"/>
    <property type="project" value="TreeGrafter"/>
</dbReference>
<dbReference type="RefSeq" id="XP_034010264.1">
    <property type="nucleotide sequence ID" value="XM_034157780.1"/>
</dbReference>
<feature type="domain" description="UDENN FLCN/SMCR8-type" evidence="1">
    <location>
        <begin position="50"/>
        <end position="223"/>
    </location>
</feature>
<dbReference type="Pfam" id="PF11704">
    <property type="entry name" value="Folliculin"/>
    <property type="match status" value="1"/>
</dbReference>
<dbReference type="PANTHER" id="PTHR31441:SF2">
    <property type="entry name" value="FOLLICULIN"/>
    <property type="match status" value="1"/>
</dbReference>
<dbReference type="VEuPathDB" id="FungiDB:DIURU_004860"/>
<proteinExistence type="predicted"/>
<dbReference type="Proteomes" id="UP000449547">
    <property type="component" value="Unassembled WGS sequence"/>
</dbReference>
<dbReference type="PROSITE" id="PS51834">
    <property type="entry name" value="DENN_FLCN_SMCR8"/>
    <property type="match status" value="1"/>
</dbReference>
<name>A0A642UHS7_DIURU</name>
<dbReference type="OMA" id="KDICARG"/>
<dbReference type="OrthoDB" id="5599713at2759"/>
<dbReference type="EMBL" id="SWFT01000149">
    <property type="protein sequence ID" value="KAA8898007.1"/>
    <property type="molecule type" value="Genomic_DNA"/>
</dbReference>
<dbReference type="GO" id="GO:0005829">
    <property type="term" value="C:cytosol"/>
    <property type="evidence" value="ECO:0007669"/>
    <property type="project" value="TreeGrafter"/>
</dbReference>